<name>A0A0C3NJ22_PISTI</name>
<sequence length="488" mass="54071">MRPWKGHQAVEKTRVGNLHGWGKPGSTRATMQGVMRRRAGYVNKSDKVQVMDQKRSDVMIGIISSSLDEEGGKSFFVDAGATRPRLVASPPSIHLGFPNSTLPKTFCTRSPTSRHVADDDRNSTSARATRIRSKSSEDKACQPLGDSLKRTALVLPSHDDDEEEETAFWMGGKRPDGKKAKKESEQGEPLESSPLRYYATASKDPYPLHPAVNLGNSIATPPQIFLRTPPSLAKAPTRKTRKTWPKKLPTRDSPDNPFLNNDTGVPNKKGPSEWDCSDDEACELVLPKPVCKEGEPTPVSSYGERSTITYVFRGQKATMANPLYSVSPDAVVASRLPIDHPDYEPLEVCPPKRLFFSGGKRKTRDNSRDSIGFSEGVKRVRSHVSDSDGESPQLGGEETKEDNKIILPSDEDREPVSTKPPREPSQHRPDPEQESDAREALRRAREERERRVRADKERLGQLEGLCTGAVVTRRDGPIRRACGPPRNA</sequence>
<feature type="compositionally biased region" description="Basic residues" evidence="1">
    <location>
        <begin position="236"/>
        <end position="245"/>
    </location>
</feature>
<dbReference type="InParanoid" id="A0A0C3NJ22"/>
<protein>
    <submittedName>
        <fullName evidence="2">Uncharacterized protein</fullName>
    </submittedName>
</protein>
<evidence type="ECO:0000313" key="3">
    <source>
        <dbReference type="Proteomes" id="UP000054217"/>
    </source>
</evidence>
<feature type="region of interest" description="Disordered" evidence="1">
    <location>
        <begin position="108"/>
        <end position="192"/>
    </location>
</feature>
<dbReference type="STRING" id="870435.A0A0C3NJ22"/>
<feature type="compositionally biased region" description="Basic and acidic residues" evidence="1">
    <location>
        <begin position="414"/>
        <end position="458"/>
    </location>
</feature>
<feature type="compositionally biased region" description="Basic and acidic residues" evidence="1">
    <location>
        <begin position="173"/>
        <end position="185"/>
    </location>
</feature>
<gene>
    <name evidence="2" type="ORF">M404DRAFT_10054</name>
</gene>
<dbReference type="OrthoDB" id="3364608at2759"/>
<feature type="region of interest" description="Disordered" evidence="1">
    <location>
        <begin position="350"/>
        <end position="458"/>
    </location>
</feature>
<keyword evidence="3" id="KW-1185">Reference proteome</keyword>
<organism evidence="2 3">
    <name type="scientific">Pisolithus tinctorius Marx 270</name>
    <dbReference type="NCBI Taxonomy" id="870435"/>
    <lineage>
        <taxon>Eukaryota</taxon>
        <taxon>Fungi</taxon>
        <taxon>Dikarya</taxon>
        <taxon>Basidiomycota</taxon>
        <taxon>Agaricomycotina</taxon>
        <taxon>Agaricomycetes</taxon>
        <taxon>Agaricomycetidae</taxon>
        <taxon>Boletales</taxon>
        <taxon>Sclerodermatineae</taxon>
        <taxon>Pisolithaceae</taxon>
        <taxon>Pisolithus</taxon>
    </lineage>
</organism>
<evidence type="ECO:0000313" key="2">
    <source>
        <dbReference type="EMBL" id="KIO00985.1"/>
    </source>
</evidence>
<dbReference type="HOGENOM" id="CLU_043844_0_0_1"/>
<reference evidence="2 3" key="1">
    <citation type="submission" date="2014-04" db="EMBL/GenBank/DDBJ databases">
        <authorList>
            <consortium name="DOE Joint Genome Institute"/>
            <person name="Kuo A."/>
            <person name="Kohler A."/>
            <person name="Costa M.D."/>
            <person name="Nagy L.G."/>
            <person name="Floudas D."/>
            <person name="Copeland A."/>
            <person name="Barry K.W."/>
            <person name="Cichocki N."/>
            <person name="Veneault-Fourrey C."/>
            <person name="LaButti K."/>
            <person name="Lindquist E.A."/>
            <person name="Lipzen A."/>
            <person name="Lundell T."/>
            <person name="Morin E."/>
            <person name="Murat C."/>
            <person name="Sun H."/>
            <person name="Tunlid A."/>
            <person name="Henrissat B."/>
            <person name="Grigoriev I.V."/>
            <person name="Hibbett D.S."/>
            <person name="Martin F."/>
            <person name="Nordberg H.P."/>
            <person name="Cantor M.N."/>
            <person name="Hua S.X."/>
        </authorList>
    </citation>
    <scope>NUCLEOTIDE SEQUENCE [LARGE SCALE GENOMIC DNA]</scope>
    <source>
        <strain evidence="2 3">Marx 270</strain>
    </source>
</reference>
<accession>A0A0C3NJ22</accession>
<feature type="region of interest" description="Disordered" evidence="1">
    <location>
        <begin position="226"/>
        <end position="274"/>
    </location>
</feature>
<reference evidence="3" key="2">
    <citation type="submission" date="2015-01" db="EMBL/GenBank/DDBJ databases">
        <title>Evolutionary Origins and Diversification of the Mycorrhizal Mutualists.</title>
        <authorList>
            <consortium name="DOE Joint Genome Institute"/>
            <consortium name="Mycorrhizal Genomics Consortium"/>
            <person name="Kohler A."/>
            <person name="Kuo A."/>
            <person name="Nagy L.G."/>
            <person name="Floudas D."/>
            <person name="Copeland A."/>
            <person name="Barry K.W."/>
            <person name="Cichocki N."/>
            <person name="Veneault-Fourrey C."/>
            <person name="LaButti K."/>
            <person name="Lindquist E.A."/>
            <person name="Lipzen A."/>
            <person name="Lundell T."/>
            <person name="Morin E."/>
            <person name="Murat C."/>
            <person name="Riley R."/>
            <person name="Ohm R."/>
            <person name="Sun H."/>
            <person name="Tunlid A."/>
            <person name="Henrissat B."/>
            <person name="Grigoriev I.V."/>
            <person name="Hibbett D.S."/>
            <person name="Martin F."/>
        </authorList>
    </citation>
    <scope>NUCLEOTIDE SEQUENCE [LARGE SCALE GENOMIC DNA]</scope>
    <source>
        <strain evidence="3">Marx 270</strain>
    </source>
</reference>
<dbReference type="EMBL" id="KN831991">
    <property type="protein sequence ID" value="KIO00985.1"/>
    <property type="molecule type" value="Genomic_DNA"/>
</dbReference>
<dbReference type="AlphaFoldDB" id="A0A0C3NJ22"/>
<dbReference type="Proteomes" id="UP000054217">
    <property type="component" value="Unassembled WGS sequence"/>
</dbReference>
<proteinExistence type="predicted"/>
<evidence type="ECO:0000256" key="1">
    <source>
        <dbReference type="SAM" id="MobiDB-lite"/>
    </source>
</evidence>